<dbReference type="InParanoid" id="G2XVL9"/>
<reference evidence="2" key="1">
    <citation type="journal article" date="2011" name="PLoS Genet.">
        <title>Genomic analysis of the necrotrophic fungal pathogens Sclerotinia sclerotiorum and Botrytis cinerea.</title>
        <authorList>
            <person name="Amselem J."/>
            <person name="Cuomo C.A."/>
            <person name="van Kan J.A."/>
            <person name="Viaud M."/>
            <person name="Benito E.P."/>
            <person name="Couloux A."/>
            <person name="Coutinho P.M."/>
            <person name="de Vries R.P."/>
            <person name="Dyer P.S."/>
            <person name="Fillinger S."/>
            <person name="Fournier E."/>
            <person name="Gout L."/>
            <person name="Hahn M."/>
            <person name="Kohn L."/>
            <person name="Lapalu N."/>
            <person name="Plummer K.M."/>
            <person name="Pradier J.M."/>
            <person name="Quevillon E."/>
            <person name="Sharon A."/>
            <person name="Simon A."/>
            <person name="ten Have A."/>
            <person name="Tudzynski B."/>
            <person name="Tudzynski P."/>
            <person name="Wincker P."/>
            <person name="Andrew M."/>
            <person name="Anthouard V."/>
            <person name="Beever R.E."/>
            <person name="Beffa R."/>
            <person name="Benoit I."/>
            <person name="Bouzid O."/>
            <person name="Brault B."/>
            <person name="Chen Z."/>
            <person name="Choquer M."/>
            <person name="Collemare J."/>
            <person name="Cotton P."/>
            <person name="Danchin E.G."/>
            <person name="Da Silva C."/>
            <person name="Gautier A."/>
            <person name="Giraud C."/>
            <person name="Giraud T."/>
            <person name="Gonzalez C."/>
            <person name="Grossetete S."/>
            <person name="Guldener U."/>
            <person name="Henrissat B."/>
            <person name="Howlett B.J."/>
            <person name="Kodira C."/>
            <person name="Kretschmer M."/>
            <person name="Lappartient A."/>
            <person name="Leroch M."/>
            <person name="Levis C."/>
            <person name="Mauceli E."/>
            <person name="Neuveglise C."/>
            <person name="Oeser B."/>
            <person name="Pearson M."/>
            <person name="Poulain J."/>
            <person name="Poussereau N."/>
            <person name="Quesneville H."/>
            <person name="Rascle C."/>
            <person name="Schumacher J."/>
            <person name="Segurens B."/>
            <person name="Sexton A."/>
            <person name="Silva E."/>
            <person name="Sirven C."/>
            <person name="Soanes D.M."/>
            <person name="Talbot N.J."/>
            <person name="Templeton M."/>
            <person name="Yandava C."/>
            <person name="Yarden O."/>
            <person name="Zeng Q."/>
            <person name="Rollins J.A."/>
            <person name="Lebrun M.H."/>
            <person name="Dickman M."/>
        </authorList>
    </citation>
    <scope>NUCLEOTIDE SEQUENCE [LARGE SCALE GENOMIC DNA]</scope>
    <source>
        <strain evidence="2">T4</strain>
    </source>
</reference>
<evidence type="ECO:0000313" key="2">
    <source>
        <dbReference type="Proteomes" id="UP000008177"/>
    </source>
</evidence>
<dbReference type="EMBL" id="FQ790271">
    <property type="protein sequence ID" value="CCD44539.1"/>
    <property type="molecule type" value="Genomic_DNA"/>
</dbReference>
<accession>G2XVL9</accession>
<name>G2XVL9_BOTF4</name>
<evidence type="ECO:0000313" key="1">
    <source>
        <dbReference type="EMBL" id="CCD44539.1"/>
    </source>
</evidence>
<organism evidence="1 2">
    <name type="scientific">Botryotinia fuckeliana (strain T4)</name>
    <name type="common">Noble rot fungus</name>
    <name type="synonym">Botrytis cinerea</name>
    <dbReference type="NCBI Taxonomy" id="999810"/>
    <lineage>
        <taxon>Eukaryota</taxon>
        <taxon>Fungi</taxon>
        <taxon>Dikarya</taxon>
        <taxon>Ascomycota</taxon>
        <taxon>Pezizomycotina</taxon>
        <taxon>Leotiomycetes</taxon>
        <taxon>Helotiales</taxon>
        <taxon>Sclerotiniaceae</taxon>
        <taxon>Botrytis</taxon>
    </lineage>
</organism>
<dbReference type="Proteomes" id="UP000008177">
    <property type="component" value="Unplaced contigs"/>
</dbReference>
<dbReference type="AlphaFoldDB" id="G2XVL9"/>
<dbReference type="HOGENOM" id="CLU_1796165_0_0_1"/>
<gene>
    <name evidence="1" type="ORF">BofuT4_P054400.1</name>
</gene>
<protein>
    <submittedName>
        <fullName evidence="1">Uncharacterized protein</fullName>
    </submittedName>
</protein>
<sequence>MLECTLFEADSLRHTQHCQGRLVYQVVGSLYELARLERLTSSSGDLVTKEVVKRSGGTLPLYSSRNKLPGQPLFVETGKHNMPEEFTIENAAIIFWGCAFVQAMRDVWERQKRINEEGVNGLAVVAMESTIEIEGGGEGGGEDC</sequence>
<proteinExistence type="predicted"/>